<dbReference type="AlphaFoldDB" id="A0A965ZGZ5"/>
<protein>
    <submittedName>
        <fullName evidence="6">ATP-binding cassette domain-containing protein</fullName>
    </submittedName>
</protein>
<reference evidence="6" key="1">
    <citation type="submission" date="2020-01" db="EMBL/GenBank/DDBJ databases">
        <authorList>
            <person name="Seo Y.L."/>
        </authorList>
    </citation>
    <scope>NUCLEOTIDE SEQUENCE</scope>
    <source>
        <strain evidence="6">R11</strain>
    </source>
</reference>
<sequence>MSIRVEALTKIYGTQKAVDGISFSAQKGVTGFLGPNGAGKSTTMKILTGFIPQTSGKATVSGFDVSSQSLDVRRNIGYLPESNPLYLDMYVKESLAFVAGIHKIASPEARIAEVIEQTGLGPEQHKKVGQLSKGYRQRVGLAQAIIHNPEVLVLDEPTSGLDPNQLIGIRQLITELGQSKTIILSTHIMQEVEAVCGQVIIINKGCIVADNSLEKLRADNDGQSLEQIFIKLTNN</sequence>
<dbReference type="PANTHER" id="PTHR43335">
    <property type="entry name" value="ABC TRANSPORTER, ATP-BINDING PROTEIN"/>
    <property type="match status" value="1"/>
</dbReference>
<evidence type="ECO:0000313" key="7">
    <source>
        <dbReference type="Proteomes" id="UP000638732"/>
    </source>
</evidence>
<evidence type="ECO:0000256" key="3">
    <source>
        <dbReference type="ARBA" id="ARBA00022741"/>
    </source>
</evidence>
<dbReference type="PROSITE" id="PS50893">
    <property type="entry name" value="ABC_TRANSPORTER_2"/>
    <property type="match status" value="1"/>
</dbReference>
<keyword evidence="3" id="KW-0547">Nucleotide-binding</keyword>
<accession>A0A965ZGZ5</accession>
<dbReference type="SUPFAM" id="SSF52540">
    <property type="entry name" value="P-loop containing nucleoside triphosphate hydrolases"/>
    <property type="match status" value="1"/>
</dbReference>
<feature type="domain" description="ABC transporter" evidence="5">
    <location>
        <begin position="3"/>
        <end position="229"/>
    </location>
</feature>
<evidence type="ECO:0000256" key="2">
    <source>
        <dbReference type="ARBA" id="ARBA00022448"/>
    </source>
</evidence>
<dbReference type="RefSeq" id="WP_166586838.1">
    <property type="nucleotide sequence ID" value="NZ_WWEO01000043.1"/>
</dbReference>
<gene>
    <name evidence="6" type="ORF">GSY63_16125</name>
</gene>
<proteinExistence type="inferred from homology"/>
<reference evidence="6" key="2">
    <citation type="submission" date="2020-10" db="EMBL/GenBank/DDBJ databases">
        <title>Mucilaginibacter sp. nov., isolated from soil.</title>
        <authorList>
            <person name="Jeon C.O."/>
        </authorList>
    </citation>
    <scope>NUCLEOTIDE SEQUENCE</scope>
    <source>
        <strain evidence="6">R11</strain>
    </source>
</reference>
<dbReference type="Gene3D" id="3.40.50.300">
    <property type="entry name" value="P-loop containing nucleotide triphosphate hydrolases"/>
    <property type="match status" value="1"/>
</dbReference>
<comment type="caution">
    <text evidence="6">The sequence shown here is derived from an EMBL/GenBank/DDBJ whole genome shotgun (WGS) entry which is preliminary data.</text>
</comment>
<evidence type="ECO:0000313" key="6">
    <source>
        <dbReference type="EMBL" id="NCD70893.1"/>
    </source>
</evidence>
<dbReference type="EMBL" id="WWEO01000043">
    <property type="protein sequence ID" value="NCD70893.1"/>
    <property type="molecule type" value="Genomic_DNA"/>
</dbReference>
<dbReference type="InterPro" id="IPR003593">
    <property type="entry name" value="AAA+_ATPase"/>
</dbReference>
<organism evidence="6 7">
    <name type="scientific">Mucilaginibacter agri</name>
    <dbReference type="NCBI Taxonomy" id="2695265"/>
    <lineage>
        <taxon>Bacteria</taxon>
        <taxon>Pseudomonadati</taxon>
        <taxon>Bacteroidota</taxon>
        <taxon>Sphingobacteriia</taxon>
        <taxon>Sphingobacteriales</taxon>
        <taxon>Sphingobacteriaceae</taxon>
        <taxon>Mucilaginibacter</taxon>
    </lineage>
</organism>
<keyword evidence="7" id="KW-1185">Reference proteome</keyword>
<evidence type="ECO:0000259" key="5">
    <source>
        <dbReference type="PROSITE" id="PS50893"/>
    </source>
</evidence>
<keyword evidence="2" id="KW-0813">Transport</keyword>
<dbReference type="GO" id="GO:0005524">
    <property type="term" value="F:ATP binding"/>
    <property type="evidence" value="ECO:0007669"/>
    <property type="project" value="UniProtKB-KW"/>
</dbReference>
<dbReference type="SMART" id="SM00382">
    <property type="entry name" value="AAA"/>
    <property type="match status" value="1"/>
</dbReference>
<evidence type="ECO:0000256" key="1">
    <source>
        <dbReference type="ARBA" id="ARBA00005417"/>
    </source>
</evidence>
<name>A0A965ZGZ5_9SPHI</name>
<dbReference type="GO" id="GO:0016887">
    <property type="term" value="F:ATP hydrolysis activity"/>
    <property type="evidence" value="ECO:0007669"/>
    <property type="project" value="InterPro"/>
</dbReference>
<dbReference type="PANTHER" id="PTHR43335:SF4">
    <property type="entry name" value="ABC TRANSPORTER, ATP-BINDING PROTEIN"/>
    <property type="match status" value="1"/>
</dbReference>
<comment type="similarity">
    <text evidence="1">Belongs to the ABC transporter superfamily.</text>
</comment>
<evidence type="ECO:0000256" key="4">
    <source>
        <dbReference type="ARBA" id="ARBA00022840"/>
    </source>
</evidence>
<dbReference type="Pfam" id="PF00005">
    <property type="entry name" value="ABC_tran"/>
    <property type="match status" value="1"/>
</dbReference>
<dbReference type="InterPro" id="IPR003439">
    <property type="entry name" value="ABC_transporter-like_ATP-bd"/>
</dbReference>
<keyword evidence="4 6" id="KW-0067">ATP-binding</keyword>
<dbReference type="InterPro" id="IPR027417">
    <property type="entry name" value="P-loop_NTPase"/>
</dbReference>
<dbReference type="Proteomes" id="UP000638732">
    <property type="component" value="Unassembled WGS sequence"/>
</dbReference>